<evidence type="ECO:0000313" key="1">
    <source>
        <dbReference type="EMBL" id="CAB5238302.1"/>
    </source>
</evidence>
<proteinExistence type="predicted"/>
<reference evidence="1" key="1">
    <citation type="submission" date="2020-05" db="EMBL/GenBank/DDBJ databases">
        <authorList>
            <person name="Chiriac C."/>
            <person name="Salcher M."/>
            <person name="Ghai R."/>
            <person name="Kavagutti S V."/>
        </authorList>
    </citation>
    <scope>NUCLEOTIDE SEQUENCE</scope>
</reference>
<gene>
    <name evidence="1" type="ORF">UFOVP162_30</name>
</gene>
<protein>
    <submittedName>
        <fullName evidence="1">Uncharacterized protein</fullName>
    </submittedName>
</protein>
<sequence>MPNQLNVTNIPSSRVEFIDSRTGLISREWYRFFNNLFALTGSGNNQTSLDDLQLAPPASPTIITTTTNSSNPAIYAFAAAHG</sequence>
<name>A0A6J7XKQ4_9CAUD</name>
<organism evidence="1">
    <name type="scientific">uncultured Caudovirales phage</name>
    <dbReference type="NCBI Taxonomy" id="2100421"/>
    <lineage>
        <taxon>Viruses</taxon>
        <taxon>Duplodnaviria</taxon>
        <taxon>Heunggongvirae</taxon>
        <taxon>Uroviricota</taxon>
        <taxon>Caudoviricetes</taxon>
        <taxon>Peduoviridae</taxon>
        <taxon>Maltschvirus</taxon>
        <taxon>Maltschvirus maltsch</taxon>
    </lineage>
</organism>
<accession>A0A6J7XKQ4</accession>
<dbReference type="EMBL" id="LR798453">
    <property type="protein sequence ID" value="CAB5238302.1"/>
    <property type="molecule type" value="Genomic_DNA"/>
</dbReference>